<dbReference type="EMBL" id="FNPC01000005">
    <property type="protein sequence ID" value="SDY44531.1"/>
    <property type="molecule type" value="Genomic_DNA"/>
</dbReference>
<sequence length="60" mass="5650">MSEGATGSDVGLGVGLAAAAIVALGAVVMFAGPTQIVSAAGFGVAMVAAVLSVAAFHLFE</sequence>
<dbReference type="InterPro" id="IPR055947">
    <property type="entry name" value="DUF7525"/>
</dbReference>
<keyword evidence="1" id="KW-1133">Transmembrane helix</keyword>
<keyword evidence="1" id="KW-0812">Transmembrane</keyword>
<dbReference type="RefSeq" id="WP_021074375.1">
    <property type="nucleotide sequence ID" value="NZ_FNPC01000005.1"/>
</dbReference>
<evidence type="ECO:0000313" key="3">
    <source>
        <dbReference type="Proteomes" id="UP000199079"/>
    </source>
</evidence>
<evidence type="ECO:0000313" key="2">
    <source>
        <dbReference type="EMBL" id="SDY44531.1"/>
    </source>
</evidence>
<feature type="transmembrane region" description="Helical" evidence="1">
    <location>
        <begin position="39"/>
        <end position="59"/>
    </location>
</feature>
<accession>A0A1H3JXB8</accession>
<dbReference type="GeneID" id="43837570"/>
<gene>
    <name evidence="2" type="ORF">SAMN05216564_105175</name>
</gene>
<proteinExistence type="predicted"/>
<keyword evidence="1" id="KW-0472">Membrane</keyword>
<dbReference type="AlphaFoldDB" id="A0A1H3JXB8"/>
<keyword evidence="3" id="KW-1185">Reference proteome</keyword>
<evidence type="ECO:0000256" key="1">
    <source>
        <dbReference type="SAM" id="Phobius"/>
    </source>
</evidence>
<reference evidence="3" key="1">
    <citation type="submission" date="2016-10" db="EMBL/GenBank/DDBJ databases">
        <authorList>
            <person name="Varghese N."/>
            <person name="Submissions S."/>
        </authorList>
    </citation>
    <scope>NUCLEOTIDE SEQUENCE [LARGE SCALE GENOMIC DNA]</scope>
    <source>
        <strain evidence="3">DC30,IBRC 10041,KCTC 4046</strain>
    </source>
</reference>
<dbReference type="Proteomes" id="UP000199079">
    <property type="component" value="Unassembled WGS sequence"/>
</dbReference>
<feature type="transmembrane region" description="Helical" evidence="1">
    <location>
        <begin position="12"/>
        <end position="32"/>
    </location>
</feature>
<dbReference type="Pfam" id="PF24369">
    <property type="entry name" value="DUF7525"/>
    <property type="match status" value="1"/>
</dbReference>
<name>A0A1H3JXB8_9EURY</name>
<organism evidence="2 3">
    <name type="scientific">Halopenitus persicus</name>
    <dbReference type="NCBI Taxonomy" id="1048396"/>
    <lineage>
        <taxon>Archaea</taxon>
        <taxon>Methanobacteriati</taxon>
        <taxon>Methanobacteriota</taxon>
        <taxon>Stenosarchaea group</taxon>
        <taxon>Halobacteria</taxon>
        <taxon>Halobacteriales</taxon>
        <taxon>Haloferacaceae</taxon>
        <taxon>Halopenitus</taxon>
    </lineage>
</organism>
<protein>
    <submittedName>
        <fullName evidence="2">Uncharacterized protein</fullName>
    </submittedName>
</protein>